<keyword evidence="2" id="KW-1185">Reference proteome</keyword>
<organism evidence="2 3">
    <name type="scientific">Heligmosomoides polygyrus</name>
    <name type="common">Parasitic roundworm</name>
    <dbReference type="NCBI Taxonomy" id="6339"/>
    <lineage>
        <taxon>Eukaryota</taxon>
        <taxon>Metazoa</taxon>
        <taxon>Ecdysozoa</taxon>
        <taxon>Nematoda</taxon>
        <taxon>Chromadorea</taxon>
        <taxon>Rhabditida</taxon>
        <taxon>Rhabditina</taxon>
        <taxon>Rhabditomorpha</taxon>
        <taxon>Strongyloidea</taxon>
        <taxon>Heligmosomidae</taxon>
        <taxon>Heligmosomoides</taxon>
    </lineage>
</organism>
<reference evidence="1 2" key="1">
    <citation type="submission" date="2018-11" db="EMBL/GenBank/DDBJ databases">
        <authorList>
            <consortium name="Pathogen Informatics"/>
        </authorList>
    </citation>
    <scope>NUCLEOTIDE SEQUENCE [LARGE SCALE GENOMIC DNA]</scope>
</reference>
<accession>A0A183FJQ8</accession>
<evidence type="ECO:0000313" key="1">
    <source>
        <dbReference type="EMBL" id="VDO71590.1"/>
    </source>
</evidence>
<proteinExistence type="predicted"/>
<dbReference type="OrthoDB" id="5823189at2759"/>
<gene>
    <name evidence="1" type="ORF">HPBE_LOCUS7282</name>
</gene>
<dbReference type="EMBL" id="UZAH01025848">
    <property type="protein sequence ID" value="VDO71590.1"/>
    <property type="molecule type" value="Genomic_DNA"/>
</dbReference>
<name>A0A183FJQ8_HELPZ</name>
<dbReference type="WBParaSite" id="HPBE_0000728101-mRNA-1">
    <property type="protein sequence ID" value="HPBE_0000728101-mRNA-1"/>
    <property type="gene ID" value="HPBE_0000728101"/>
</dbReference>
<accession>A0A3P7XC25</accession>
<dbReference type="AlphaFoldDB" id="A0A183FJQ8"/>
<protein>
    <submittedName>
        <fullName evidence="3">HTH_Tnp_Tc3_1 domain-containing protein</fullName>
    </submittedName>
</protein>
<evidence type="ECO:0000313" key="2">
    <source>
        <dbReference type="Proteomes" id="UP000050761"/>
    </source>
</evidence>
<evidence type="ECO:0000313" key="3">
    <source>
        <dbReference type="WBParaSite" id="HPBE_0000728101-mRNA-1"/>
    </source>
</evidence>
<dbReference type="Proteomes" id="UP000050761">
    <property type="component" value="Unassembled WGS sequence"/>
</dbReference>
<reference evidence="3" key="2">
    <citation type="submission" date="2019-09" db="UniProtKB">
        <authorList>
            <consortium name="WormBaseParasite"/>
        </authorList>
    </citation>
    <scope>IDENTIFICATION</scope>
</reference>
<sequence length="89" mass="9960">MAKNPKLSTCEQAQFDALHGLSNKKIAAQPGMSLNCINRYLKETRACKRKSKAGRPRKLSARDESRLLGFQRPHGILMTPIDTYTTGEI</sequence>
<dbReference type="Gene3D" id="1.10.10.60">
    <property type="entry name" value="Homeodomain-like"/>
    <property type="match status" value="1"/>
</dbReference>